<dbReference type="Gene3D" id="3.30.70.270">
    <property type="match status" value="1"/>
</dbReference>
<dbReference type="GO" id="GO:0042575">
    <property type="term" value="C:DNA polymerase complex"/>
    <property type="evidence" value="ECO:0007669"/>
    <property type="project" value="UniProtKB-ARBA"/>
</dbReference>
<dbReference type="InterPro" id="IPR012337">
    <property type="entry name" value="RNaseH-like_sf"/>
</dbReference>
<dbReference type="SUPFAM" id="SSF53098">
    <property type="entry name" value="Ribonuclease H-like"/>
    <property type="match status" value="1"/>
</dbReference>
<accession>A0AAW1JE56</accession>
<dbReference type="GO" id="GO:0071897">
    <property type="term" value="P:DNA biosynthetic process"/>
    <property type="evidence" value="ECO:0007669"/>
    <property type="project" value="UniProtKB-ARBA"/>
</dbReference>
<dbReference type="EMBL" id="JASPKY010000414">
    <property type="protein sequence ID" value="KAK9701397.1"/>
    <property type="molecule type" value="Genomic_DNA"/>
</dbReference>
<dbReference type="PROSITE" id="PS50994">
    <property type="entry name" value="INTEGRASE"/>
    <property type="match status" value="1"/>
</dbReference>
<dbReference type="Gene3D" id="3.30.420.10">
    <property type="entry name" value="Ribonuclease H-like superfamily/Ribonuclease H"/>
    <property type="match status" value="1"/>
</dbReference>
<dbReference type="Proteomes" id="UP001458880">
    <property type="component" value="Unassembled WGS sequence"/>
</dbReference>
<sequence length="310" mass="35170">MASSILAPLYELGKKDQSFSWTEVCDEAFLRSKTLLQQSPMLVHYNPKYGTDENASEKSVLVATNRPGLGKRSKIIPCVSAASATEPRARLHQVDFFQKYDKYFLIIVDSASRWIDVKIVPSTNSDSTISTLRSVFSSLGIPMELVSDNGPPFNGEKFKRFCAANGIKHTLTPPLHPRSNGTVERQVATVKRSLEKQLSYAPAEFLLKRIPRTKLDLLKPTNYKRTHDTLKEMSSTDKMFVEGEEVLVWNKRNNDKKWITGKIAKQVSPFTYLVNVNGEVRFVHAEDLKVNQPPTWRFPVCPLPKQEKIK</sequence>
<dbReference type="PANTHER" id="PTHR37984">
    <property type="entry name" value="PROTEIN CBG26694"/>
    <property type="match status" value="1"/>
</dbReference>
<proteinExistence type="predicted"/>
<dbReference type="SUPFAM" id="SSF56672">
    <property type="entry name" value="DNA/RNA polymerases"/>
    <property type="match status" value="1"/>
</dbReference>
<keyword evidence="3" id="KW-1185">Reference proteome</keyword>
<organism evidence="2 3">
    <name type="scientific">Popillia japonica</name>
    <name type="common">Japanese beetle</name>
    <dbReference type="NCBI Taxonomy" id="7064"/>
    <lineage>
        <taxon>Eukaryota</taxon>
        <taxon>Metazoa</taxon>
        <taxon>Ecdysozoa</taxon>
        <taxon>Arthropoda</taxon>
        <taxon>Hexapoda</taxon>
        <taxon>Insecta</taxon>
        <taxon>Pterygota</taxon>
        <taxon>Neoptera</taxon>
        <taxon>Endopterygota</taxon>
        <taxon>Coleoptera</taxon>
        <taxon>Polyphaga</taxon>
        <taxon>Scarabaeiformia</taxon>
        <taxon>Scarabaeidae</taxon>
        <taxon>Rutelinae</taxon>
        <taxon>Popillia</taxon>
    </lineage>
</organism>
<dbReference type="Pfam" id="PF00665">
    <property type="entry name" value="rve"/>
    <property type="match status" value="1"/>
</dbReference>
<gene>
    <name evidence="2" type="ORF">QE152_g30624</name>
</gene>
<evidence type="ECO:0000313" key="3">
    <source>
        <dbReference type="Proteomes" id="UP001458880"/>
    </source>
</evidence>
<evidence type="ECO:0000259" key="1">
    <source>
        <dbReference type="PROSITE" id="PS50994"/>
    </source>
</evidence>
<dbReference type="GO" id="GO:0003676">
    <property type="term" value="F:nucleic acid binding"/>
    <property type="evidence" value="ECO:0007669"/>
    <property type="project" value="InterPro"/>
</dbReference>
<name>A0AAW1JE56_POPJA</name>
<dbReference type="InterPro" id="IPR043502">
    <property type="entry name" value="DNA/RNA_pol_sf"/>
</dbReference>
<dbReference type="InterPro" id="IPR036397">
    <property type="entry name" value="RNaseH_sf"/>
</dbReference>
<dbReference type="AlphaFoldDB" id="A0AAW1JE56"/>
<dbReference type="GO" id="GO:0015074">
    <property type="term" value="P:DNA integration"/>
    <property type="evidence" value="ECO:0007669"/>
    <property type="project" value="InterPro"/>
</dbReference>
<evidence type="ECO:0000313" key="2">
    <source>
        <dbReference type="EMBL" id="KAK9701397.1"/>
    </source>
</evidence>
<dbReference type="InterPro" id="IPR001584">
    <property type="entry name" value="Integrase_cat-core"/>
</dbReference>
<protein>
    <submittedName>
        <fullName evidence="2">Integrase core domain</fullName>
    </submittedName>
</protein>
<dbReference type="InterPro" id="IPR050951">
    <property type="entry name" value="Retrovirus_Pol_polyprotein"/>
</dbReference>
<dbReference type="PANTHER" id="PTHR37984:SF5">
    <property type="entry name" value="PROTEIN NYNRIN-LIKE"/>
    <property type="match status" value="1"/>
</dbReference>
<feature type="domain" description="Integrase catalytic" evidence="1">
    <location>
        <begin position="83"/>
        <end position="245"/>
    </location>
</feature>
<dbReference type="InterPro" id="IPR043128">
    <property type="entry name" value="Rev_trsase/Diguanyl_cyclase"/>
</dbReference>
<reference evidence="2 3" key="1">
    <citation type="journal article" date="2024" name="BMC Genomics">
        <title>De novo assembly and annotation of Popillia japonica's genome with initial clues to its potential as an invasive pest.</title>
        <authorList>
            <person name="Cucini C."/>
            <person name="Boschi S."/>
            <person name="Funari R."/>
            <person name="Cardaioli E."/>
            <person name="Iannotti N."/>
            <person name="Marturano G."/>
            <person name="Paoli F."/>
            <person name="Bruttini M."/>
            <person name="Carapelli A."/>
            <person name="Frati F."/>
            <person name="Nardi F."/>
        </authorList>
    </citation>
    <scope>NUCLEOTIDE SEQUENCE [LARGE SCALE GENOMIC DNA]</scope>
    <source>
        <strain evidence="2">DMR45628</strain>
    </source>
</reference>
<comment type="caution">
    <text evidence="2">The sequence shown here is derived from an EMBL/GenBank/DDBJ whole genome shotgun (WGS) entry which is preliminary data.</text>
</comment>